<organism evidence="2 3">
    <name type="scientific">Bibersteinia trehalosi Y31</name>
    <dbReference type="NCBI Taxonomy" id="1261658"/>
    <lineage>
        <taxon>Bacteria</taxon>
        <taxon>Pseudomonadati</taxon>
        <taxon>Pseudomonadota</taxon>
        <taxon>Gammaproteobacteria</taxon>
        <taxon>Pasteurellales</taxon>
        <taxon>Pasteurellaceae</taxon>
        <taxon>Bibersteinia</taxon>
    </lineage>
</organism>
<protein>
    <submittedName>
        <fullName evidence="2">Uncharacterized protein</fullName>
    </submittedName>
</protein>
<evidence type="ECO:0000313" key="2">
    <source>
        <dbReference type="EMBL" id="OAQ15793.1"/>
    </source>
</evidence>
<feature type="transmembrane region" description="Helical" evidence="1">
    <location>
        <begin position="182"/>
        <end position="200"/>
    </location>
</feature>
<proteinExistence type="predicted"/>
<reference evidence="2 3" key="1">
    <citation type="submission" date="2014-01" db="EMBL/GenBank/DDBJ databases">
        <authorList>
            <person name="Zuccon D."/>
        </authorList>
    </citation>
    <scope>NUCLEOTIDE SEQUENCE [LARGE SCALE GENOMIC DNA]</scope>
    <source>
        <strain evidence="2 3">Y31</strain>
    </source>
</reference>
<comment type="caution">
    <text evidence="2">The sequence shown here is derived from an EMBL/GenBank/DDBJ whole genome shotgun (WGS) entry which is preliminary data.</text>
</comment>
<evidence type="ECO:0000313" key="3">
    <source>
        <dbReference type="Proteomes" id="UP000078358"/>
    </source>
</evidence>
<feature type="transmembrane region" description="Helical" evidence="1">
    <location>
        <begin position="158"/>
        <end position="176"/>
    </location>
</feature>
<gene>
    <name evidence="2" type="ORF">F480_01120</name>
</gene>
<dbReference type="Proteomes" id="UP000078358">
    <property type="component" value="Unassembled WGS sequence"/>
</dbReference>
<dbReference type="PATRIC" id="fig|1261658.3.peg.229"/>
<keyword evidence="1" id="KW-1133">Transmembrane helix</keyword>
<dbReference type="EMBL" id="JACI01000001">
    <property type="protein sequence ID" value="OAQ15793.1"/>
    <property type="molecule type" value="Genomic_DNA"/>
</dbReference>
<name>A0A179D0W6_BIBTR</name>
<evidence type="ECO:0000256" key="1">
    <source>
        <dbReference type="SAM" id="Phobius"/>
    </source>
</evidence>
<dbReference type="AlphaFoldDB" id="A0A179D0W6"/>
<accession>A0A179D0W6</accession>
<keyword evidence="1" id="KW-0472">Membrane</keyword>
<sequence>MVEEMKEEFDAKMEVFKEEFSKYEDTFEKKLESIQKLLGNAQANVSSIETVKDNMEAIDVKTTQLLEEYKQSKENYVAQNDEYTKLISNIAEKDVELDAILKHHASKLSLREHELQVQKEKINSILGDANRASMAQSFIERKKELNIPIENTAKWRNWGLILIALLIFIILCIEWTQNTFDYYRFFSRLPVVMPIIWLVWSNSQRNNHLTQIQEEYSYKAAIAMAFEGYQRKVSESNDLELEKLLLELSVRNLGDNPVKLFDKKVRNSPFEGSILGKLVEKISEKTKSDQK</sequence>
<keyword evidence="1" id="KW-0812">Transmembrane</keyword>